<keyword evidence="13" id="KW-1185">Reference proteome</keyword>
<keyword evidence="2" id="KW-0813">Transport</keyword>
<dbReference type="SUPFAM" id="SSF64356">
    <property type="entry name" value="SNARE-like"/>
    <property type="match status" value="1"/>
</dbReference>
<dbReference type="GO" id="GO:0015031">
    <property type="term" value="P:protein transport"/>
    <property type="evidence" value="ECO:0007669"/>
    <property type="project" value="UniProtKB-KW"/>
</dbReference>
<dbReference type="OrthoDB" id="190375at2759"/>
<evidence type="ECO:0000256" key="3">
    <source>
        <dbReference type="ARBA" id="ARBA00022692"/>
    </source>
</evidence>
<evidence type="ECO:0000256" key="6">
    <source>
        <dbReference type="ARBA" id="ARBA00023136"/>
    </source>
</evidence>
<proteinExistence type="inferred from homology"/>
<dbReference type="STRING" id="461836.A0A0L0DFY7"/>
<protein>
    <recommendedName>
        <fullName evidence="14">V-SNARE coiled-coil homology domain-containing protein</fullName>
    </recommendedName>
</protein>
<dbReference type="PANTHER" id="PTHR21136">
    <property type="entry name" value="SNARE PROTEINS"/>
    <property type="match status" value="1"/>
</dbReference>
<dbReference type="AlphaFoldDB" id="A0A0L0DFY7"/>
<dbReference type="PROSITE" id="PS50892">
    <property type="entry name" value="V_SNARE"/>
    <property type="match status" value="1"/>
</dbReference>
<keyword evidence="4" id="KW-0653">Protein transport</keyword>
<dbReference type="InterPro" id="IPR011012">
    <property type="entry name" value="Longin-like_dom_sf"/>
</dbReference>
<dbReference type="InterPro" id="IPR001388">
    <property type="entry name" value="Synaptobrevin-like"/>
</dbReference>
<evidence type="ECO:0000256" key="7">
    <source>
        <dbReference type="ARBA" id="ARBA00046280"/>
    </source>
</evidence>
<evidence type="ECO:0000259" key="10">
    <source>
        <dbReference type="PROSITE" id="PS50859"/>
    </source>
</evidence>
<evidence type="ECO:0000259" key="11">
    <source>
        <dbReference type="PROSITE" id="PS50892"/>
    </source>
</evidence>
<dbReference type="EMBL" id="GL349464">
    <property type="protein sequence ID" value="KNC51090.1"/>
    <property type="molecule type" value="Genomic_DNA"/>
</dbReference>
<evidence type="ECO:0000313" key="13">
    <source>
        <dbReference type="Proteomes" id="UP000054408"/>
    </source>
</evidence>
<dbReference type="Pfam" id="PF00957">
    <property type="entry name" value="Synaptobrevin"/>
    <property type="match status" value="1"/>
</dbReference>
<keyword evidence="6 9" id="KW-0472">Membrane</keyword>
<comment type="subcellular location">
    <subcellularLocation>
        <location evidence="7">Endomembrane system</location>
        <topology evidence="7">Single-pass type IV membrane protein</topology>
    </subcellularLocation>
</comment>
<feature type="transmembrane region" description="Helical" evidence="9">
    <location>
        <begin position="439"/>
        <end position="463"/>
    </location>
</feature>
<dbReference type="GO" id="GO:0012505">
    <property type="term" value="C:endomembrane system"/>
    <property type="evidence" value="ECO:0007669"/>
    <property type="project" value="UniProtKB-SubCell"/>
</dbReference>
<dbReference type="Proteomes" id="UP000054408">
    <property type="component" value="Unassembled WGS sequence"/>
</dbReference>
<feature type="domain" description="V-SNARE coiled-coil homology" evidence="11">
    <location>
        <begin position="375"/>
        <end position="435"/>
    </location>
</feature>
<evidence type="ECO:0000256" key="1">
    <source>
        <dbReference type="ARBA" id="ARBA00008025"/>
    </source>
</evidence>
<keyword evidence="3 9" id="KW-0812">Transmembrane</keyword>
<keyword evidence="8" id="KW-0175">Coiled coil</keyword>
<dbReference type="GO" id="GO:0016020">
    <property type="term" value="C:membrane"/>
    <property type="evidence" value="ECO:0007669"/>
    <property type="project" value="InterPro"/>
</dbReference>
<dbReference type="Gene3D" id="3.30.450.50">
    <property type="entry name" value="Longin domain"/>
    <property type="match status" value="1"/>
</dbReference>
<feature type="domain" description="Longin" evidence="10">
    <location>
        <begin position="298"/>
        <end position="368"/>
    </location>
</feature>
<evidence type="ECO:0008006" key="14">
    <source>
        <dbReference type="Google" id="ProtNLM"/>
    </source>
</evidence>
<reference evidence="12 13" key="1">
    <citation type="submission" date="2010-05" db="EMBL/GenBank/DDBJ databases">
        <title>The Genome Sequence of Thecamonas trahens ATCC 50062.</title>
        <authorList>
            <consortium name="The Broad Institute Genome Sequencing Platform"/>
            <person name="Russ C."/>
            <person name="Cuomo C."/>
            <person name="Shea T."/>
            <person name="Young S.K."/>
            <person name="Zeng Q."/>
            <person name="Koehrsen M."/>
            <person name="Haas B."/>
            <person name="Borodovsky M."/>
            <person name="Guigo R."/>
            <person name="Alvarado L."/>
            <person name="Berlin A."/>
            <person name="Bochicchio J."/>
            <person name="Borenstein D."/>
            <person name="Chapman S."/>
            <person name="Chen Z."/>
            <person name="Freedman E."/>
            <person name="Gellesch M."/>
            <person name="Goldberg J."/>
            <person name="Griggs A."/>
            <person name="Gujja S."/>
            <person name="Heilman E."/>
            <person name="Heiman D."/>
            <person name="Hepburn T."/>
            <person name="Howarth C."/>
            <person name="Jen D."/>
            <person name="Larson L."/>
            <person name="Mehta T."/>
            <person name="Park D."/>
            <person name="Pearson M."/>
            <person name="Roberts A."/>
            <person name="Saif S."/>
            <person name="Shenoy N."/>
            <person name="Sisk P."/>
            <person name="Stolte C."/>
            <person name="Sykes S."/>
            <person name="Thomson T."/>
            <person name="Walk T."/>
            <person name="White J."/>
            <person name="Yandava C."/>
            <person name="Burger G."/>
            <person name="Gray M.W."/>
            <person name="Holland P.W.H."/>
            <person name="King N."/>
            <person name="Lang F.B.F."/>
            <person name="Roger A.J."/>
            <person name="Ruiz-Trillo I."/>
            <person name="Lander E."/>
            <person name="Nusbaum C."/>
        </authorList>
    </citation>
    <scope>NUCLEOTIDE SEQUENCE [LARGE SCALE GENOMIC DNA]</scope>
    <source>
        <strain evidence="12 13">ATCC 50062</strain>
    </source>
</reference>
<dbReference type="Gene3D" id="1.20.5.110">
    <property type="match status" value="1"/>
</dbReference>
<dbReference type="InterPro" id="IPR010908">
    <property type="entry name" value="Longin_dom"/>
</dbReference>
<dbReference type="GO" id="GO:0016192">
    <property type="term" value="P:vesicle-mediated transport"/>
    <property type="evidence" value="ECO:0007669"/>
    <property type="project" value="InterPro"/>
</dbReference>
<evidence type="ECO:0000256" key="8">
    <source>
        <dbReference type="PROSITE-ProRule" id="PRU00290"/>
    </source>
</evidence>
<organism evidence="12 13">
    <name type="scientific">Thecamonas trahens ATCC 50062</name>
    <dbReference type="NCBI Taxonomy" id="461836"/>
    <lineage>
        <taxon>Eukaryota</taxon>
        <taxon>Apusozoa</taxon>
        <taxon>Apusomonadida</taxon>
        <taxon>Apusomonadidae</taxon>
        <taxon>Thecamonas</taxon>
    </lineage>
</organism>
<dbReference type="GO" id="GO:0005737">
    <property type="term" value="C:cytoplasm"/>
    <property type="evidence" value="ECO:0007669"/>
    <property type="project" value="UniProtKB-ARBA"/>
</dbReference>
<gene>
    <name evidence="12" type="ORF">AMSG_12038</name>
</gene>
<dbReference type="RefSeq" id="XP_013756569.1">
    <property type="nucleotide sequence ID" value="XM_013901115.1"/>
</dbReference>
<comment type="similarity">
    <text evidence="1">Belongs to the synaptobrevin family.</text>
</comment>
<dbReference type="PANTHER" id="PTHR21136:SF168">
    <property type="entry name" value="VESICLE-ASSOCIATED MEMBRANE PROTEIN 9"/>
    <property type="match status" value="1"/>
</dbReference>
<dbReference type="PROSITE" id="PS50859">
    <property type="entry name" value="LONGIN"/>
    <property type="match status" value="1"/>
</dbReference>
<dbReference type="InterPro" id="IPR042855">
    <property type="entry name" value="V_SNARE_CC"/>
</dbReference>
<dbReference type="GeneID" id="25569953"/>
<dbReference type="CDD" id="cd15843">
    <property type="entry name" value="R-SNARE"/>
    <property type="match status" value="1"/>
</dbReference>
<evidence type="ECO:0000256" key="2">
    <source>
        <dbReference type="ARBA" id="ARBA00022448"/>
    </source>
</evidence>
<dbReference type="Pfam" id="PF13774">
    <property type="entry name" value="Longin"/>
    <property type="match status" value="1"/>
</dbReference>
<sequence length="468" mass="51995">MATNPAKFNINATCDTIDSARHIAKCVYPFTDKENRAVARNNMTEAFARHSDADGLISLVGISKAMKDTIYVNGGACEHGALVSGILAESFDLAVAAACFHAVFAVRFRNNSKGVRIADGRVNRQRREECERFDASGLVKAHTFISLYIERIYSSASRRVYSHTDRSPAGKLEFELTDFCSPAEMINAVTLLRAPFADVFVDADVVVLSETFFGNDSYDDGETDVDQVVAMDEVKIFEKSMDDKSSELKFDPSFAGYLVLSDDDDEDIVAKDKAPMDEVKMCVADNSSKLELDATFVDWFAHCENDRIFDGFVYMCVADHDTRRRVAIGYLADLEARFKADISQGERASAGAIPQFARTMASRMDFFNNDPSADKLSHIQAELEGVRENMLENIDKILARGEKIELLVAQTEELNQQAATFKSKSTKLKRQMWWQDKKMSVILCFVFLAIIAVIVTVICAATGCGSKK</sequence>
<evidence type="ECO:0000256" key="5">
    <source>
        <dbReference type="ARBA" id="ARBA00022989"/>
    </source>
</evidence>
<accession>A0A0L0DFY7</accession>
<evidence type="ECO:0000256" key="4">
    <source>
        <dbReference type="ARBA" id="ARBA00022927"/>
    </source>
</evidence>
<evidence type="ECO:0000256" key="9">
    <source>
        <dbReference type="SAM" id="Phobius"/>
    </source>
</evidence>
<name>A0A0L0DFY7_THETB</name>
<dbReference type="eggNOG" id="KOG0859">
    <property type="taxonomic scope" value="Eukaryota"/>
</dbReference>
<dbReference type="InterPro" id="IPR051097">
    <property type="entry name" value="Synaptobrevin-like_transport"/>
</dbReference>
<keyword evidence="5 9" id="KW-1133">Transmembrane helix</keyword>
<dbReference type="FunFam" id="1.20.5.110:FF:000004">
    <property type="entry name" value="Vesicle-associated membrane protein 7"/>
    <property type="match status" value="1"/>
</dbReference>
<evidence type="ECO:0000313" key="12">
    <source>
        <dbReference type="EMBL" id="KNC51090.1"/>
    </source>
</evidence>
<dbReference type="SUPFAM" id="SSF58038">
    <property type="entry name" value="SNARE fusion complex"/>
    <property type="match status" value="1"/>
</dbReference>
<dbReference type="PRINTS" id="PR00219">
    <property type="entry name" value="SYNAPTOBREVN"/>
</dbReference>